<keyword evidence="3" id="KW-1185">Reference proteome</keyword>
<protein>
    <submittedName>
        <fullName evidence="2">Uncharacterized protein</fullName>
    </submittedName>
</protein>
<accession>A0AAW0AFH0</accession>
<dbReference type="EMBL" id="JAWWNJ010000070">
    <property type="protein sequence ID" value="KAK7007551.1"/>
    <property type="molecule type" value="Genomic_DNA"/>
</dbReference>
<organism evidence="2 3">
    <name type="scientific">Favolaschia claudopus</name>
    <dbReference type="NCBI Taxonomy" id="2862362"/>
    <lineage>
        <taxon>Eukaryota</taxon>
        <taxon>Fungi</taxon>
        <taxon>Dikarya</taxon>
        <taxon>Basidiomycota</taxon>
        <taxon>Agaricomycotina</taxon>
        <taxon>Agaricomycetes</taxon>
        <taxon>Agaricomycetidae</taxon>
        <taxon>Agaricales</taxon>
        <taxon>Marasmiineae</taxon>
        <taxon>Mycenaceae</taxon>
        <taxon>Favolaschia</taxon>
    </lineage>
</organism>
<dbReference type="Proteomes" id="UP001362999">
    <property type="component" value="Unassembled WGS sequence"/>
</dbReference>
<evidence type="ECO:0000256" key="1">
    <source>
        <dbReference type="SAM" id="MobiDB-lite"/>
    </source>
</evidence>
<comment type="caution">
    <text evidence="2">The sequence shown here is derived from an EMBL/GenBank/DDBJ whole genome shotgun (WGS) entry which is preliminary data.</text>
</comment>
<sequence>MHCAEKRAPQLYFAPLTHSRREKACTIGEQDSADDAIRKKERGTILAQAVGETRTECKEVERRADDEGDYSCAEGETSLHESSTATGRRGPVPSPVNSHPHSPTIRLLPVPPKTSGNLLPRASQHADGGRRVRQGWYYSRAPPPPTRTRENKLCGRNKASLRPQEVHPPGAEHRTHMRIHFFRILALTNPPSAAPPATLALAYDQTDVSLRPPTSSSHIVAILLPPDTTTLARQGTTRTTG</sequence>
<reference evidence="2 3" key="1">
    <citation type="journal article" date="2024" name="J Genomics">
        <title>Draft genome sequencing and assembly of Favolaschia claudopus CIRM-BRFM 2984 isolated from oak limbs.</title>
        <authorList>
            <person name="Navarro D."/>
            <person name="Drula E."/>
            <person name="Chaduli D."/>
            <person name="Cazenave R."/>
            <person name="Ahrendt S."/>
            <person name="Wang J."/>
            <person name="Lipzen A."/>
            <person name="Daum C."/>
            <person name="Barry K."/>
            <person name="Grigoriev I.V."/>
            <person name="Favel A."/>
            <person name="Rosso M.N."/>
            <person name="Martin F."/>
        </authorList>
    </citation>
    <scope>NUCLEOTIDE SEQUENCE [LARGE SCALE GENOMIC DNA]</scope>
    <source>
        <strain evidence="2 3">CIRM-BRFM 2984</strain>
    </source>
</reference>
<gene>
    <name evidence="2" type="ORF">R3P38DRAFT_3211899</name>
</gene>
<dbReference type="AlphaFoldDB" id="A0AAW0AFH0"/>
<name>A0AAW0AFH0_9AGAR</name>
<proteinExistence type="predicted"/>
<feature type="region of interest" description="Disordered" evidence="1">
    <location>
        <begin position="58"/>
        <end position="112"/>
    </location>
</feature>
<evidence type="ECO:0000313" key="3">
    <source>
        <dbReference type="Proteomes" id="UP001362999"/>
    </source>
</evidence>
<evidence type="ECO:0000313" key="2">
    <source>
        <dbReference type="EMBL" id="KAK7007551.1"/>
    </source>
</evidence>